<dbReference type="Proteomes" id="UP000308697">
    <property type="component" value="Unassembled WGS sequence"/>
</dbReference>
<organism evidence="3 4">
    <name type="scientific">Streptomyces piniterrae</name>
    <dbReference type="NCBI Taxonomy" id="2571125"/>
    <lineage>
        <taxon>Bacteria</taxon>
        <taxon>Bacillati</taxon>
        <taxon>Actinomycetota</taxon>
        <taxon>Actinomycetes</taxon>
        <taxon>Kitasatosporales</taxon>
        <taxon>Streptomycetaceae</taxon>
        <taxon>Streptomyces</taxon>
    </lineage>
</organism>
<keyword evidence="4" id="KW-1185">Reference proteome</keyword>
<evidence type="ECO:0000256" key="1">
    <source>
        <dbReference type="SAM" id="SignalP"/>
    </source>
</evidence>
<dbReference type="RefSeq" id="WP_136744478.1">
    <property type="nucleotide sequence ID" value="NZ_SUMB01000017.1"/>
</dbReference>
<feature type="chain" id="PRO_5020929505" evidence="1">
    <location>
        <begin position="28"/>
        <end position="153"/>
    </location>
</feature>
<protein>
    <submittedName>
        <fullName evidence="3">Calmodulin-binding protein</fullName>
    </submittedName>
</protein>
<dbReference type="AlphaFoldDB" id="A0A4U0MNL0"/>
<feature type="domain" description="BP74 N-terminal" evidence="2">
    <location>
        <begin position="40"/>
        <end position="152"/>
    </location>
</feature>
<proteinExistence type="predicted"/>
<dbReference type="InterPro" id="IPR056422">
    <property type="entry name" value="BP74_N"/>
</dbReference>
<dbReference type="InterPro" id="IPR053344">
    <property type="entry name" value="cAMP-inducible_BP74-like"/>
</dbReference>
<evidence type="ECO:0000259" key="2">
    <source>
        <dbReference type="Pfam" id="PF23621"/>
    </source>
</evidence>
<gene>
    <name evidence="3" type="ORF">FCH28_35205</name>
</gene>
<accession>A0A4U0MNL0</accession>
<feature type="signal peptide" evidence="1">
    <location>
        <begin position="1"/>
        <end position="27"/>
    </location>
</feature>
<dbReference type="PANTHER" id="PTHR35883:SF1">
    <property type="entry name" value="CALMODULIN-BINDING PROTEIN CAM-BP15-RELATED"/>
    <property type="match status" value="1"/>
</dbReference>
<sequence>MRRITTKIGVLAAAALLAVTAAGPAQGEPANGAAHRTKAEAAYFVMTDITHEEFVIQLTDPAKIQHARDLVNGETTDRPHVVGRILKRQAPYNPRWSFHYNQDTIDFFDVAIEVCDASTPYVEDHLDEAGGAFLPGLFWCPWSSRLVREVPAP</sequence>
<dbReference type="OrthoDB" id="1495671at2"/>
<comment type="caution">
    <text evidence="3">The sequence shown here is derived from an EMBL/GenBank/DDBJ whole genome shotgun (WGS) entry which is preliminary data.</text>
</comment>
<reference evidence="3 4" key="1">
    <citation type="submission" date="2019-04" db="EMBL/GenBank/DDBJ databases">
        <title>Streptomyces piniterrae sp. nov., a heliquinomycin-producing actinomycete isolated from rhizosphere soil of Pinus yunnanensis.</title>
        <authorList>
            <person name="Zhuang X."/>
            <person name="Zhao J."/>
        </authorList>
    </citation>
    <scope>NUCLEOTIDE SEQUENCE [LARGE SCALE GENOMIC DNA]</scope>
    <source>
        <strain evidence="4">jys28</strain>
    </source>
</reference>
<dbReference type="PANTHER" id="PTHR35883">
    <property type="entry name" value="CYCLIC AMP-INDUCIBLE PROTEIN BP74-RELATED"/>
    <property type="match status" value="1"/>
</dbReference>
<evidence type="ECO:0000313" key="4">
    <source>
        <dbReference type="Proteomes" id="UP000308697"/>
    </source>
</evidence>
<keyword evidence="1" id="KW-0732">Signal</keyword>
<dbReference type="Pfam" id="PF23621">
    <property type="entry name" value="BP74_N"/>
    <property type="match status" value="1"/>
</dbReference>
<name>A0A4U0MNL0_9ACTN</name>
<evidence type="ECO:0000313" key="3">
    <source>
        <dbReference type="EMBL" id="TJZ42263.1"/>
    </source>
</evidence>
<dbReference type="EMBL" id="SUMB01000017">
    <property type="protein sequence ID" value="TJZ42263.1"/>
    <property type="molecule type" value="Genomic_DNA"/>
</dbReference>